<protein>
    <submittedName>
        <fullName evidence="9">General amino acid permease AGP3</fullName>
    </submittedName>
</protein>
<dbReference type="HOGENOM" id="CLU_007946_12_1_1"/>
<keyword evidence="3" id="KW-0813">Transport</keyword>
<evidence type="ECO:0000313" key="9">
    <source>
        <dbReference type="EMBL" id="EDK42877.1"/>
    </source>
</evidence>
<feature type="transmembrane region" description="Helical" evidence="7">
    <location>
        <begin position="107"/>
        <end position="124"/>
    </location>
</feature>
<dbReference type="PIRSF" id="PIRSF006060">
    <property type="entry name" value="AA_transporter"/>
    <property type="match status" value="1"/>
</dbReference>
<organism evidence="9 10">
    <name type="scientific">Lodderomyces elongisporus (strain ATCC 11503 / CBS 2605 / JCM 1781 / NBRC 1676 / NRRL YB-4239)</name>
    <name type="common">Yeast</name>
    <name type="synonym">Saccharomyces elongisporus</name>
    <dbReference type="NCBI Taxonomy" id="379508"/>
    <lineage>
        <taxon>Eukaryota</taxon>
        <taxon>Fungi</taxon>
        <taxon>Dikarya</taxon>
        <taxon>Ascomycota</taxon>
        <taxon>Saccharomycotina</taxon>
        <taxon>Pichiomycetes</taxon>
        <taxon>Debaryomycetaceae</taxon>
        <taxon>Candida/Lodderomyces clade</taxon>
        <taxon>Lodderomyces</taxon>
    </lineage>
</organism>
<dbReference type="OrthoDB" id="3900342at2759"/>
<feature type="transmembrane region" description="Helical" evidence="7">
    <location>
        <begin position="470"/>
        <end position="492"/>
    </location>
</feature>
<dbReference type="GO" id="GO:0016020">
    <property type="term" value="C:membrane"/>
    <property type="evidence" value="ECO:0007669"/>
    <property type="project" value="UniProtKB-SubCell"/>
</dbReference>
<proteinExistence type="inferred from homology"/>
<evidence type="ECO:0000256" key="1">
    <source>
        <dbReference type="ARBA" id="ARBA00004141"/>
    </source>
</evidence>
<feature type="transmembrane region" description="Helical" evidence="7">
    <location>
        <begin position="303"/>
        <end position="323"/>
    </location>
</feature>
<dbReference type="InParanoid" id="A5DUL9"/>
<evidence type="ECO:0000256" key="7">
    <source>
        <dbReference type="SAM" id="Phobius"/>
    </source>
</evidence>
<dbReference type="VEuPathDB" id="FungiDB:LELG_01055"/>
<feature type="transmembrane region" description="Helical" evidence="7">
    <location>
        <begin position="188"/>
        <end position="207"/>
    </location>
</feature>
<dbReference type="Pfam" id="PF00324">
    <property type="entry name" value="AA_permease"/>
    <property type="match status" value="1"/>
</dbReference>
<dbReference type="Gene3D" id="1.20.1740.10">
    <property type="entry name" value="Amino acid/polyamine transporter I"/>
    <property type="match status" value="1"/>
</dbReference>
<dbReference type="InterPro" id="IPR004841">
    <property type="entry name" value="AA-permease/SLC12A_dom"/>
</dbReference>
<evidence type="ECO:0000259" key="8">
    <source>
        <dbReference type="Pfam" id="PF00324"/>
    </source>
</evidence>
<feature type="transmembrane region" description="Helical" evidence="7">
    <location>
        <begin position="425"/>
        <end position="449"/>
    </location>
</feature>
<dbReference type="PANTHER" id="PTHR43341">
    <property type="entry name" value="AMINO ACID PERMEASE"/>
    <property type="match status" value="1"/>
</dbReference>
<dbReference type="eggNOG" id="KOG1286">
    <property type="taxonomic scope" value="Eukaryota"/>
</dbReference>
<feature type="transmembrane region" description="Helical" evidence="7">
    <location>
        <begin position="213"/>
        <end position="236"/>
    </location>
</feature>
<evidence type="ECO:0000256" key="5">
    <source>
        <dbReference type="ARBA" id="ARBA00022989"/>
    </source>
</evidence>
<keyword evidence="5 7" id="KW-1133">Transmembrane helix</keyword>
<reference evidence="9 10" key="1">
    <citation type="journal article" date="2009" name="Nature">
        <title>Evolution of pathogenicity and sexual reproduction in eight Candida genomes.</title>
        <authorList>
            <person name="Butler G."/>
            <person name="Rasmussen M.D."/>
            <person name="Lin M.F."/>
            <person name="Santos M.A."/>
            <person name="Sakthikumar S."/>
            <person name="Munro C.A."/>
            <person name="Rheinbay E."/>
            <person name="Grabherr M."/>
            <person name="Forche A."/>
            <person name="Reedy J.L."/>
            <person name="Agrafioti I."/>
            <person name="Arnaud M.B."/>
            <person name="Bates S."/>
            <person name="Brown A.J."/>
            <person name="Brunke S."/>
            <person name="Costanzo M.C."/>
            <person name="Fitzpatrick D.A."/>
            <person name="de Groot P.W."/>
            <person name="Harris D."/>
            <person name="Hoyer L.L."/>
            <person name="Hube B."/>
            <person name="Klis F.M."/>
            <person name="Kodira C."/>
            <person name="Lennard N."/>
            <person name="Logue M.E."/>
            <person name="Martin R."/>
            <person name="Neiman A.M."/>
            <person name="Nikolaou E."/>
            <person name="Quail M.A."/>
            <person name="Quinn J."/>
            <person name="Santos M.C."/>
            <person name="Schmitzberger F.F."/>
            <person name="Sherlock G."/>
            <person name="Shah P."/>
            <person name="Silverstein K.A."/>
            <person name="Skrzypek M.S."/>
            <person name="Soll D."/>
            <person name="Staggs R."/>
            <person name="Stansfield I."/>
            <person name="Stumpf M.P."/>
            <person name="Sudbery P.E."/>
            <person name="Srikantha T."/>
            <person name="Zeng Q."/>
            <person name="Berman J."/>
            <person name="Berriman M."/>
            <person name="Heitman J."/>
            <person name="Gow N.A."/>
            <person name="Lorenz M.C."/>
            <person name="Birren B.W."/>
            <person name="Kellis M."/>
            <person name="Cuomo C.A."/>
        </authorList>
    </citation>
    <scope>NUCLEOTIDE SEQUENCE [LARGE SCALE GENOMIC DNA]</scope>
    <source>
        <strain evidence="10">ATCC 11503 / BCRC 21390 / CBS 2605 / JCM 1781 / NBRC 1676 / NRRL YB-4239</strain>
    </source>
</reference>
<feature type="transmembrane region" description="Helical" evidence="7">
    <location>
        <begin position="504"/>
        <end position="523"/>
    </location>
</feature>
<evidence type="ECO:0000256" key="3">
    <source>
        <dbReference type="ARBA" id="ARBA00022448"/>
    </source>
</evidence>
<dbReference type="GO" id="GO:0015171">
    <property type="term" value="F:amino acid transmembrane transporter activity"/>
    <property type="evidence" value="ECO:0007669"/>
    <property type="project" value="EnsemblFungi"/>
</dbReference>
<evidence type="ECO:0000313" key="10">
    <source>
        <dbReference type="Proteomes" id="UP000001996"/>
    </source>
</evidence>
<keyword evidence="4 7" id="KW-0812">Transmembrane</keyword>
<dbReference type="PANTHER" id="PTHR43341:SF26">
    <property type="entry name" value="GENERAL AMINO ACID PERMEASE AGP3"/>
    <property type="match status" value="1"/>
</dbReference>
<evidence type="ECO:0000256" key="6">
    <source>
        <dbReference type="ARBA" id="ARBA00023136"/>
    </source>
</evidence>
<dbReference type="Proteomes" id="UP000001996">
    <property type="component" value="Unassembled WGS sequence"/>
</dbReference>
<dbReference type="FunCoup" id="A5DUL9">
    <property type="interactions" value="122"/>
</dbReference>
<dbReference type="OMA" id="WRILFVY"/>
<dbReference type="InterPro" id="IPR050524">
    <property type="entry name" value="APC_YAT"/>
</dbReference>
<accession>A5DUL9</accession>
<feature type="transmembrane region" description="Helical" evidence="7">
    <location>
        <begin position="354"/>
        <end position="373"/>
    </location>
</feature>
<evidence type="ECO:0000256" key="4">
    <source>
        <dbReference type="ARBA" id="ARBA00022692"/>
    </source>
</evidence>
<dbReference type="GeneID" id="5234874"/>
<evidence type="ECO:0000256" key="2">
    <source>
        <dbReference type="ARBA" id="ARBA00006983"/>
    </source>
</evidence>
<gene>
    <name evidence="9" type="ORF">LELG_01055</name>
</gene>
<dbReference type="EMBL" id="CH981524">
    <property type="protein sequence ID" value="EDK42877.1"/>
    <property type="molecule type" value="Genomic_DNA"/>
</dbReference>
<feature type="transmembrane region" description="Helical" evidence="7">
    <location>
        <begin position="399"/>
        <end position="419"/>
    </location>
</feature>
<comment type="subcellular location">
    <subcellularLocation>
        <location evidence="1">Membrane</location>
        <topology evidence="1">Multi-pass membrane protein</topology>
    </subcellularLocation>
</comment>
<feature type="domain" description="Amino acid permease/ SLC12A" evidence="8">
    <location>
        <begin position="80"/>
        <end position="527"/>
    </location>
</feature>
<sequence length="556" mass="61667">MSIPYDSAATATAQKHLYVVDSNHNYSHNLNHNHNQIPNKDVFELVKSQELEDVSSANASSDNNKNYDTRGLKHGLKDRHLSLIALAGIIGPGIAVGAAQALANGPAAMLIGFGIIGIIALIMMQSLGELTTLYPTGGAFSTLGAKFVDYAYGGAVGWNYVIVWVCVLANEYNVTAAILQFWGPQVPLYGYILMFWALFMGFQFLGVKTFGEFEFWLALFKIFGFIAFYIFSIVYVSGGVKGTKAFGFHYWNDPGPFKSGFKSVASCFTFASTFYSGTEVVAIAASESKNPGRAVPSAIRQTVWRILIIYIGIAISYGLTVPYNDSRLQRDTKTLSSPMTIAIQRAGWEGGAHLINAFIIVICISAINSSIYTGSRAMVHLAHEGCAPFFFKWVTKQGVPWVAVVVMNCLGLISLMNYSTDAANAYSYIVNLSGVAVFIVWGNICFYHLRFRRAMKLQGRSLDELPFKAWGYPYLPIIGVILNLFLALIQGWQYFKPFDAGNWVDAYVLLPFFFVLYFGFKIWHKSKWVDLNEVDLDAGRRADVDVHEKPSSKWIP</sequence>
<dbReference type="AlphaFoldDB" id="A5DUL9"/>
<dbReference type="KEGG" id="lel:PVL30_001020"/>
<name>A5DUL9_LODEL</name>
<comment type="similarity">
    <text evidence="2">Belongs to the amino acid-polyamine-organocation (APC) superfamily. YAT (TC 2.A.3.10) family.</text>
</comment>
<keyword evidence="10" id="KW-1185">Reference proteome</keyword>
<feature type="transmembrane region" description="Helical" evidence="7">
    <location>
        <begin position="80"/>
        <end position="101"/>
    </location>
</feature>
<keyword evidence="6 7" id="KW-0472">Membrane</keyword>
<dbReference type="FunFam" id="1.20.1740.10:FF:000001">
    <property type="entry name" value="Amino acid permease"/>
    <property type="match status" value="1"/>
</dbReference>